<dbReference type="InterPro" id="IPR038296">
    <property type="entry name" value="ParD_sf"/>
</dbReference>
<evidence type="ECO:0000256" key="1">
    <source>
        <dbReference type="ARBA" id="ARBA00008580"/>
    </source>
</evidence>
<dbReference type="Gene3D" id="6.10.10.120">
    <property type="entry name" value="Antitoxin ParD1-like"/>
    <property type="match status" value="1"/>
</dbReference>
<dbReference type="GO" id="GO:0006355">
    <property type="term" value="P:regulation of DNA-templated transcription"/>
    <property type="evidence" value="ECO:0007669"/>
    <property type="project" value="InterPro"/>
</dbReference>
<evidence type="ECO:0000256" key="3">
    <source>
        <dbReference type="SAM" id="MobiDB-lite"/>
    </source>
</evidence>
<dbReference type="PANTHER" id="PTHR36582:SF2">
    <property type="entry name" value="ANTITOXIN PARD"/>
    <property type="match status" value="1"/>
</dbReference>
<dbReference type="InterPro" id="IPR022789">
    <property type="entry name" value="ParD"/>
</dbReference>
<dbReference type="RefSeq" id="WP_111219702.1">
    <property type="nucleotide sequence ID" value="NZ_CP117255.1"/>
</dbReference>
<organism evidence="4 5">
    <name type="scientific">Rhizobium tumorigenes</name>
    <dbReference type="NCBI Taxonomy" id="2041385"/>
    <lineage>
        <taxon>Bacteria</taxon>
        <taxon>Pseudomonadati</taxon>
        <taxon>Pseudomonadota</taxon>
        <taxon>Alphaproteobacteria</taxon>
        <taxon>Hyphomicrobiales</taxon>
        <taxon>Rhizobiaceae</taxon>
        <taxon>Rhizobium/Agrobacterium group</taxon>
        <taxon>Rhizobium</taxon>
    </lineage>
</organism>
<reference evidence="5" key="2">
    <citation type="journal article" date="2023" name="MicrobiologyOpen">
        <title>Genomics of the tumorigenes clade of the family Rhizobiaceae and description of Rhizobium rhododendri sp. nov.</title>
        <authorList>
            <person name="Kuzmanovic N."/>
            <person name="diCenzo G.C."/>
            <person name="Bunk B."/>
            <person name="Sproeer C."/>
            <person name="Fruehling A."/>
            <person name="Neumann-Schaal M."/>
            <person name="Overmann J."/>
            <person name="Smalla K."/>
        </authorList>
    </citation>
    <scope>NUCLEOTIDE SEQUENCE [LARGE SCALE GENOMIC DNA]</scope>
    <source>
        <strain evidence="5">1078</strain>
    </source>
</reference>
<accession>A0AAF1K9B2</accession>
<dbReference type="KEGG" id="rtu:PR017_14480"/>
<sequence>MSKLKSVTLDEQMEDFVDEQVNDGHFASPSAVIDAGLRLLREQAEINAIRAAIIEGEQSGQAEPFDAEDFLSEMHRKHAR</sequence>
<dbReference type="SUPFAM" id="SSF47598">
    <property type="entry name" value="Ribbon-helix-helix"/>
    <property type="match status" value="1"/>
</dbReference>
<feature type="region of interest" description="Disordered" evidence="3">
    <location>
        <begin position="57"/>
        <end position="80"/>
    </location>
</feature>
<dbReference type="Pfam" id="PF03693">
    <property type="entry name" value="ParD_antitoxin"/>
    <property type="match status" value="1"/>
</dbReference>
<dbReference type="PANTHER" id="PTHR36582">
    <property type="entry name" value="ANTITOXIN PARD"/>
    <property type="match status" value="1"/>
</dbReference>
<dbReference type="EMBL" id="CP117255">
    <property type="protein sequence ID" value="WFR94997.1"/>
    <property type="molecule type" value="Genomic_DNA"/>
</dbReference>
<dbReference type="InterPro" id="IPR010985">
    <property type="entry name" value="Ribbon_hlx_hlx"/>
</dbReference>
<keyword evidence="5" id="KW-1185">Reference proteome</keyword>
<dbReference type="Proteomes" id="UP000249499">
    <property type="component" value="Chromosome"/>
</dbReference>
<reference evidence="4 5" key="1">
    <citation type="journal article" date="2018" name="Sci. Rep.">
        <title>Rhizobium tumorigenes sp. nov., a novel plant tumorigenic bacterium isolated from cane gall tumors on thornless blackberry.</title>
        <authorList>
            <person name="Kuzmanovi N."/>
            <person name="Smalla K."/>
            <person name="Gronow S."/>
            <person name="PuBawska J."/>
        </authorList>
    </citation>
    <scope>NUCLEOTIDE SEQUENCE [LARGE SCALE GENOMIC DNA]</scope>
    <source>
        <strain evidence="4 5">1078</strain>
    </source>
</reference>
<evidence type="ECO:0000313" key="5">
    <source>
        <dbReference type="Proteomes" id="UP000249499"/>
    </source>
</evidence>
<protein>
    <submittedName>
        <fullName evidence="4">Type II toxin-antitoxin system ParD family antitoxin</fullName>
    </submittedName>
</protein>
<dbReference type="NCBIfam" id="TIGR02606">
    <property type="entry name" value="antidote_CC2985"/>
    <property type="match status" value="1"/>
</dbReference>
<dbReference type="AlphaFoldDB" id="A0AAF1K9B2"/>
<evidence type="ECO:0000313" key="4">
    <source>
        <dbReference type="EMBL" id="WFR94997.1"/>
    </source>
</evidence>
<keyword evidence="2" id="KW-1277">Toxin-antitoxin system</keyword>
<proteinExistence type="inferred from homology"/>
<evidence type="ECO:0000256" key="2">
    <source>
        <dbReference type="ARBA" id="ARBA00022649"/>
    </source>
</evidence>
<gene>
    <name evidence="4" type="ORF">PR017_14480</name>
</gene>
<comment type="similarity">
    <text evidence="1">Belongs to the ParD antitoxin family.</text>
</comment>
<name>A0AAF1K9B2_9HYPH</name>